<keyword evidence="4" id="KW-1185">Reference proteome</keyword>
<sequence length="663" mass="75894">RKVLNSVCDYESRWGQVVLRPLKSDCKVKELHFDARNSFTCSPLYAEILFKKGHFVVRMLAKRLGKEPFFQVVQKILSVSMQFSQQQKEPINWQHMTVSTESFFRTVSNVTGQELPTFLEQWIYGGGHANFQIQYAFNRKRNMIELEIRQDPTVNSGRQSYVGPVTVAVQELDGSFTHTIQIDSDQSKHDLQCHSKGRRQKKKKIPLSTGEELEIDLTNMDPDSPVLWIRIDPDLLLVRKVNIRQPVYQWEYMLKYERDVLAQLHALDVLQRFPSPHVRTILIEAVENENYFYRVRCRAAFSLTEVVNKLPETWLGPPALLVLFKKLFGCKSAPHIPKPNNFVVTSSNLQLYFVMNTLPQALARLRTSSNAALSEVHRFIIGLIKYNDNSMNRYSDDHYRASLISALAATVVPADNLDGNLTPDTLNSDMKETLAEFTHALDMDTLKPSFRRVVGISALQAIYQLQCNAHLPVDPKIFWLFAQPKIFSLLRKAALVYLVDMVHRSRLPIMVEVLNGLVEMSVMDREPAIRYHIPRQLCERPPFLSTSSEIGPSNPTNTKELAHKLWAIIVDAKTESRLRGHFIDLWFVLYGNGIPAVLRSADSAPQTTTQMDHGGSRMVVTRGVERPVDVLRENMWHSTTPDLEEPNSPTNRVNSELNDDMLQ</sequence>
<evidence type="ECO:0000259" key="3">
    <source>
        <dbReference type="Pfam" id="PF25577"/>
    </source>
</evidence>
<organism evidence="4 5">
    <name type="scientific">Parascaris univalens</name>
    <name type="common">Nematode worm</name>
    <dbReference type="NCBI Taxonomy" id="6257"/>
    <lineage>
        <taxon>Eukaryota</taxon>
        <taxon>Metazoa</taxon>
        <taxon>Ecdysozoa</taxon>
        <taxon>Nematoda</taxon>
        <taxon>Chromadorea</taxon>
        <taxon>Rhabditida</taxon>
        <taxon>Spirurina</taxon>
        <taxon>Ascaridomorpha</taxon>
        <taxon>Ascaridoidea</taxon>
        <taxon>Ascarididae</taxon>
        <taxon>Parascaris</taxon>
    </lineage>
</organism>
<dbReference type="InterPro" id="IPR057345">
    <property type="entry name" value="Ig-like_TAF2"/>
</dbReference>
<dbReference type="Pfam" id="PF25577">
    <property type="entry name" value="TPR_TAF2_C"/>
    <property type="match status" value="1"/>
</dbReference>
<feature type="compositionally biased region" description="Polar residues" evidence="1">
    <location>
        <begin position="637"/>
        <end position="656"/>
    </location>
</feature>
<evidence type="ECO:0000256" key="1">
    <source>
        <dbReference type="SAM" id="MobiDB-lite"/>
    </source>
</evidence>
<evidence type="ECO:0000313" key="4">
    <source>
        <dbReference type="Proteomes" id="UP000887569"/>
    </source>
</evidence>
<dbReference type="SUPFAM" id="SSF55486">
    <property type="entry name" value="Metalloproteases ('zincins'), catalytic domain"/>
    <property type="match status" value="1"/>
</dbReference>
<dbReference type="InterPro" id="IPR057991">
    <property type="entry name" value="TPR_TAF2_C"/>
</dbReference>
<evidence type="ECO:0000259" key="2">
    <source>
        <dbReference type="Pfam" id="PF25316"/>
    </source>
</evidence>
<dbReference type="Pfam" id="PF25316">
    <property type="entry name" value="TAF2_3rd"/>
    <property type="match status" value="1"/>
</dbReference>
<dbReference type="GO" id="GO:0005669">
    <property type="term" value="C:transcription factor TFIID complex"/>
    <property type="evidence" value="ECO:0007669"/>
    <property type="project" value="InterPro"/>
</dbReference>
<feature type="domain" description="Transcription initiation factor TFIID subunit 2 TPR repeats" evidence="3">
    <location>
        <begin position="248"/>
        <end position="604"/>
    </location>
</feature>
<dbReference type="PANTHER" id="PTHR15137:SF9">
    <property type="entry name" value="TRANSCRIPTION INITIATION FACTOR TFIID SUBUNIT 2"/>
    <property type="match status" value="1"/>
</dbReference>
<dbReference type="InterPro" id="IPR037813">
    <property type="entry name" value="TAF2"/>
</dbReference>
<dbReference type="GO" id="GO:0003682">
    <property type="term" value="F:chromatin binding"/>
    <property type="evidence" value="ECO:0007669"/>
    <property type="project" value="TreeGrafter"/>
</dbReference>
<name>A0A915AVI9_PARUN</name>
<dbReference type="GO" id="GO:0006367">
    <property type="term" value="P:transcription initiation at RNA polymerase II promoter"/>
    <property type="evidence" value="ECO:0007669"/>
    <property type="project" value="TreeGrafter"/>
</dbReference>
<dbReference type="WBParaSite" id="PgR018_g009_t02">
    <property type="protein sequence ID" value="PgR018_g009_t02"/>
    <property type="gene ID" value="PgR018_g009"/>
</dbReference>
<accession>A0A915AVI9</accession>
<reference evidence="5" key="1">
    <citation type="submission" date="2022-11" db="UniProtKB">
        <authorList>
            <consortium name="WormBaseParasite"/>
        </authorList>
    </citation>
    <scope>IDENTIFICATION</scope>
</reference>
<dbReference type="InterPro" id="IPR027268">
    <property type="entry name" value="Peptidase_M4/M1_CTD_sf"/>
</dbReference>
<dbReference type="GO" id="GO:0016251">
    <property type="term" value="F:RNA polymerase II general transcription initiation factor activity"/>
    <property type="evidence" value="ECO:0007669"/>
    <property type="project" value="TreeGrafter"/>
</dbReference>
<protein>
    <submittedName>
        <fullName evidence="5">Transcription initiation factor TFIID 150 kDa subunit</fullName>
    </submittedName>
</protein>
<feature type="domain" description="Transcription initiation factor TFIID subunit 2 Ig-like" evidence="2">
    <location>
        <begin position="127"/>
        <end position="246"/>
    </location>
</feature>
<dbReference type="PANTHER" id="PTHR15137">
    <property type="entry name" value="TRANSCRIPTION INITIATION FACTOR TFIID"/>
    <property type="match status" value="1"/>
</dbReference>
<dbReference type="Gene3D" id="1.10.390.10">
    <property type="entry name" value="Neutral Protease Domain 2"/>
    <property type="match status" value="1"/>
</dbReference>
<dbReference type="AlphaFoldDB" id="A0A915AVI9"/>
<dbReference type="Proteomes" id="UP000887569">
    <property type="component" value="Unplaced"/>
</dbReference>
<proteinExistence type="predicted"/>
<dbReference type="GO" id="GO:0000976">
    <property type="term" value="F:transcription cis-regulatory region binding"/>
    <property type="evidence" value="ECO:0007669"/>
    <property type="project" value="TreeGrafter"/>
</dbReference>
<evidence type="ECO:0000313" key="5">
    <source>
        <dbReference type="WBParaSite" id="PgR018_g009_t02"/>
    </source>
</evidence>
<feature type="region of interest" description="Disordered" evidence="1">
    <location>
        <begin position="637"/>
        <end position="663"/>
    </location>
</feature>